<name>A0A7R9M5K5_9ACAR</name>
<dbReference type="PROSITE" id="PS50012">
    <property type="entry name" value="RCC1_3"/>
    <property type="match status" value="4"/>
</dbReference>
<dbReference type="SUPFAM" id="SSF56112">
    <property type="entry name" value="Protein kinase-like (PK-like)"/>
    <property type="match status" value="1"/>
</dbReference>
<reference evidence="3" key="1">
    <citation type="submission" date="2020-11" db="EMBL/GenBank/DDBJ databases">
        <authorList>
            <person name="Tran Van P."/>
        </authorList>
    </citation>
    <scope>NUCLEOTIDE SEQUENCE</scope>
</reference>
<dbReference type="PROSITE" id="PS00626">
    <property type="entry name" value="RCC1_2"/>
    <property type="match status" value="1"/>
</dbReference>
<keyword evidence="4" id="KW-1185">Reference proteome</keyword>
<dbReference type="InterPro" id="IPR011009">
    <property type="entry name" value="Kinase-like_dom_sf"/>
</dbReference>
<dbReference type="SUPFAM" id="SSF50985">
    <property type="entry name" value="RCC1/BLIP-II"/>
    <property type="match status" value="1"/>
</dbReference>
<evidence type="ECO:0000313" key="3">
    <source>
        <dbReference type="EMBL" id="CAD7652713.1"/>
    </source>
</evidence>
<dbReference type="Gene3D" id="2.130.10.30">
    <property type="entry name" value="Regulator of chromosome condensation 1/beta-lactamase-inhibitor protein II"/>
    <property type="match status" value="1"/>
</dbReference>
<protein>
    <recommendedName>
        <fullName evidence="2">Protein kinase domain-containing protein</fullName>
    </recommendedName>
</protein>
<evidence type="ECO:0000313" key="4">
    <source>
        <dbReference type="Proteomes" id="UP000728032"/>
    </source>
</evidence>
<dbReference type="EMBL" id="OC920688">
    <property type="protein sequence ID" value="CAD7652713.1"/>
    <property type="molecule type" value="Genomic_DNA"/>
</dbReference>
<dbReference type="PANTHER" id="PTHR45982">
    <property type="entry name" value="REGULATOR OF CHROMOSOME CONDENSATION"/>
    <property type="match status" value="1"/>
</dbReference>
<dbReference type="CDD" id="cd00180">
    <property type="entry name" value="PKc"/>
    <property type="match status" value="1"/>
</dbReference>
<dbReference type="Pfam" id="PF13540">
    <property type="entry name" value="RCC1_2"/>
    <property type="match status" value="1"/>
</dbReference>
<proteinExistence type="predicted"/>
<dbReference type="PROSITE" id="PS00108">
    <property type="entry name" value="PROTEIN_KINASE_ST"/>
    <property type="match status" value="1"/>
</dbReference>
<dbReference type="InterPro" id="IPR009091">
    <property type="entry name" value="RCC1/BLIP-II"/>
</dbReference>
<dbReference type="AlphaFoldDB" id="A0A7R9M5K5"/>
<gene>
    <name evidence="3" type="ORF">ONB1V03_LOCUS9373</name>
</gene>
<feature type="domain" description="Protein kinase" evidence="2">
    <location>
        <begin position="186"/>
        <end position="480"/>
    </location>
</feature>
<dbReference type="InterPro" id="IPR051553">
    <property type="entry name" value="Ran_GTPase-activating"/>
</dbReference>
<sequence>MGSNIWGSLGLGDNTPQNSPQIIPQLCHKNVKQFFIGSDFVLAITEDNRTYGWGYNEWGQVGRYPCKEFLVPQEIAILSDQDVCQISCGFFHAMALTGDGRVYGWGCNQNGQVGTGGPRFEVREPTQLGFNGGNSEGNIKSIFCYLYSSYAITRDGKAYSWGANSFYNLGHNSAVDIAIPTLIVDIVGVHRVCSGGAYTYFLTNDGCIHFSGQCGNQQDGYSYVKSPIVLFNDQKYQDIFGVFSRLANGFLVIVLGGDRLLQVDKDLDVCLKELDTMVKVRSEYCVRYLGQWHESDDYYIRMELCADSLQNILELKPQLFCRESEEAMNSVEYFISCEIFKEVLTCIQSLHNFQPPITHRDLKPDNILLAKNVQNVSDFGLATIHEHTSEKGLPKYCAPEIAGNQGYSHKVDIYSLSRIAELDIFCIDLEQLSSDMYTSDCEVVNECMTELVKLLLSMQSDDPDHRPECALVLNAPTDWAIDIGTVEKDPEYDKNVAYF</sequence>
<dbReference type="EMBL" id="CAJPVJ010005863">
    <property type="protein sequence ID" value="CAG2169900.1"/>
    <property type="molecule type" value="Genomic_DNA"/>
</dbReference>
<dbReference type="GO" id="GO:0004672">
    <property type="term" value="F:protein kinase activity"/>
    <property type="evidence" value="ECO:0007669"/>
    <property type="project" value="InterPro"/>
</dbReference>
<dbReference type="InterPro" id="IPR008271">
    <property type="entry name" value="Ser/Thr_kinase_AS"/>
</dbReference>
<dbReference type="Proteomes" id="UP000728032">
    <property type="component" value="Unassembled WGS sequence"/>
</dbReference>
<dbReference type="InterPro" id="IPR000408">
    <property type="entry name" value="Reg_chr_condens"/>
</dbReference>
<dbReference type="GO" id="GO:0005524">
    <property type="term" value="F:ATP binding"/>
    <property type="evidence" value="ECO:0007669"/>
    <property type="project" value="InterPro"/>
</dbReference>
<feature type="non-terminal residue" evidence="3">
    <location>
        <position position="1"/>
    </location>
</feature>
<feature type="repeat" description="RCC1" evidence="1">
    <location>
        <begin position="100"/>
        <end position="155"/>
    </location>
</feature>
<evidence type="ECO:0000256" key="1">
    <source>
        <dbReference type="PROSITE-ProRule" id="PRU00235"/>
    </source>
</evidence>
<evidence type="ECO:0000259" key="2">
    <source>
        <dbReference type="PROSITE" id="PS50011"/>
    </source>
</evidence>
<dbReference type="InterPro" id="IPR000719">
    <property type="entry name" value="Prot_kinase_dom"/>
</dbReference>
<dbReference type="PROSITE" id="PS50011">
    <property type="entry name" value="PROTEIN_KINASE_DOM"/>
    <property type="match status" value="1"/>
</dbReference>
<feature type="repeat" description="RCC1" evidence="1">
    <location>
        <begin position="1"/>
        <end position="47"/>
    </location>
</feature>
<dbReference type="Pfam" id="PF00069">
    <property type="entry name" value="Pkinase"/>
    <property type="match status" value="1"/>
</dbReference>
<organism evidence="3">
    <name type="scientific">Oppiella nova</name>
    <dbReference type="NCBI Taxonomy" id="334625"/>
    <lineage>
        <taxon>Eukaryota</taxon>
        <taxon>Metazoa</taxon>
        <taxon>Ecdysozoa</taxon>
        <taxon>Arthropoda</taxon>
        <taxon>Chelicerata</taxon>
        <taxon>Arachnida</taxon>
        <taxon>Acari</taxon>
        <taxon>Acariformes</taxon>
        <taxon>Sarcoptiformes</taxon>
        <taxon>Oribatida</taxon>
        <taxon>Brachypylina</taxon>
        <taxon>Oppioidea</taxon>
        <taxon>Oppiidae</taxon>
        <taxon>Oppiella</taxon>
    </lineage>
</organism>
<feature type="repeat" description="RCC1" evidence="1">
    <location>
        <begin position="48"/>
        <end position="99"/>
    </location>
</feature>
<dbReference type="Pfam" id="PF00415">
    <property type="entry name" value="RCC1"/>
    <property type="match status" value="2"/>
</dbReference>
<dbReference type="SMART" id="SM00220">
    <property type="entry name" value="S_TKc"/>
    <property type="match status" value="1"/>
</dbReference>
<accession>A0A7R9M5K5</accession>
<dbReference type="Gene3D" id="1.10.510.10">
    <property type="entry name" value="Transferase(Phosphotransferase) domain 1"/>
    <property type="match status" value="1"/>
</dbReference>
<feature type="repeat" description="RCC1" evidence="1">
    <location>
        <begin position="156"/>
        <end position="205"/>
    </location>
</feature>
<dbReference type="PANTHER" id="PTHR45982:SF1">
    <property type="entry name" value="REGULATOR OF CHROMOSOME CONDENSATION"/>
    <property type="match status" value="1"/>
</dbReference>
<dbReference type="OrthoDB" id="248923at2759"/>